<keyword evidence="3" id="KW-1185">Reference proteome</keyword>
<dbReference type="PROSITE" id="PS00962">
    <property type="entry name" value="RIBOSOMAL_S2_1"/>
    <property type="match status" value="1"/>
</dbReference>
<organism evidence="2 3">
    <name type="scientific">Microbulbifer variabilis</name>
    <dbReference type="NCBI Taxonomy" id="266805"/>
    <lineage>
        <taxon>Bacteria</taxon>
        <taxon>Pseudomonadati</taxon>
        <taxon>Pseudomonadota</taxon>
        <taxon>Gammaproteobacteria</taxon>
        <taxon>Cellvibrionales</taxon>
        <taxon>Microbulbiferaceae</taxon>
        <taxon>Microbulbifer</taxon>
    </lineage>
</organism>
<dbReference type="Proteomes" id="UP001055658">
    <property type="component" value="Chromosome"/>
</dbReference>
<sequence length="146" mass="15799">MTGRLNYLGLAGILTLIVAGLHVGCILFGAEWYRFLGAGEAMAQMAEAGDSYPTIVTGIIVSVLLVWSAYAFSGAGHILRVPLLRTGLTLISLVLLARALGFYFIMPAFPDSSLTFWLVSSALCFTLGVTYLLGLYQSWERLSREA</sequence>
<feature type="transmembrane region" description="Helical" evidence="1">
    <location>
        <begin position="117"/>
        <end position="136"/>
    </location>
</feature>
<evidence type="ECO:0000313" key="2">
    <source>
        <dbReference type="EMBL" id="USD23335.1"/>
    </source>
</evidence>
<dbReference type="EMBL" id="CP092418">
    <property type="protein sequence ID" value="USD23335.1"/>
    <property type="molecule type" value="Genomic_DNA"/>
</dbReference>
<evidence type="ECO:0008006" key="4">
    <source>
        <dbReference type="Google" id="ProtNLM"/>
    </source>
</evidence>
<dbReference type="InterPro" id="IPR018130">
    <property type="entry name" value="Ribosomal_uS2_CS"/>
</dbReference>
<dbReference type="RefSeq" id="WP_252085681.1">
    <property type="nucleotide sequence ID" value="NZ_CP092418.1"/>
</dbReference>
<evidence type="ECO:0000313" key="3">
    <source>
        <dbReference type="Proteomes" id="UP001055658"/>
    </source>
</evidence>
<keyword evidence="1" id="KW-0812">Transmembrane</keyword>
<evidence type="ECO:0000256" key="1">
    <source>
        <dbReference type="SAM" id="Phobius"/>
    </source>
</evidence>
<keyword evidence="1" id="KW-1133">Transmembrane helix</keyword>
<feature type="transmembrane region" description="Helical" evidence="1">
    <location>
        <begin position="7"/>
        <end position="32"/>
    </location>
</feature>
<feature type="transmembrane region" description="Helical" evidence="1">
    <location>
        <begin position="52"/>
        <end position="72"/>
    </location>
</feature>
<feature type="transmembrane region" description="Helical" evidence="1">
    <location>
        <begin position="84"/>
        <end position="105"/>
    </location>
</feature>
<reference evidence="2" key="1">
    <citation type="submission" date="2022-02" db="EMBL/GenBank/DDBJ databases">
        <title>Coral-associated bacteria.</title>
        <authorList>
            <person name="Tang K."/>
            <person name="Wang X."/>
        </authorList>
    </citation>
    <scope>NUCLEOTIDE SEQUENCE</scope>
    <source>
        <strain evidence="2">SCSIO 43006</strain>
    </source>
</reference>
<proteinExistence type="predicted"/>
<accession>A0ABY4VG97</accession>
<protein>
    <recommendedName>
        <fullName evidence="4">DUF3995 domain-containing protein</fullName>
    </recommendedName>
</protein>
<keyword evidence="1" id="KW-0472">Membrane</keyword>
<gene>
    <name evidence="2" type="ORF">MJO52_09420</name>
</gene>
<name>A0ABY4VG97_9GAMM</name>